<comment type="subcellular location">
    <subcellularLocation>
        <location evidence="1 5 6">Nucleus</location>
    </subcellularLocation>
</comment>
<keyword evidence="4 5" id="KW-0539">Nucleus</keyword>
<evidence type="ECO:0000256" key="6">
    <source>
        <dbReference type="RuleBase" id="RU000682"/>
    </source>
</evidence>
<dbReference type="GO" id="GO:0006357">
    <property type="term" value="P:regulation of transcription by RNA polymerase II"/>
    <property type="evidence" value="ECO:0000318"/>
    <property type="project" value="GO_Central"/>
</dbReference>
<dbReference type="KEGG" id="bfo:118414909"/>
<feature type="domain" description="Homeobox" evidence="8">
    <location>
        <begin position="210"/>
        <end position="270"/>
    </location>
</feature>
<accession>A0A9J7L2U8</accession>
<feature type="compositionally biased region" description="Acidic residues" evidence="7">
    <location>
        <begin position="167"/>
        <end position="179"/>
    </location>
</feature>
<dbReference type="PRINTS" id="PR00024">
    <property type="entry name" value="HOMEOBOX"/>
</dbReference>
<dbReference type="AlphaFoldDB" id="A0A9J7L2U8"/>
<dbReference type="Pfam" id="PF00046">
    <property type="entry name" value="Homeodomain"/>
    <property type="match status" value="1"/>
</dbReference>
<gene>
    <name evidence="10" type="primary">LOC118414909</name>
</gene>
<protein>
    <submittedName>
        <fullName evidence="10">Homeobox protein ceh-30-like</fullName>
    </submittedName>
</protein>
<dbReference type="GeneID" id="118414909"/>
<dbReference type="SUPFAM" id="SSF46689">
    <property type="entry name" value="Homeodomain-like"/>
    <property type="match status" value="1"/>
</dbReference>
<evidence type="ECO:0000313" key="10">
    <source>
        <dbReference type="RefSeq" id="XP_035675097.1"/>
    </source>
</evidence>
<sequence>MSGAHQNHMSDGLQLEALPPLGDDSKARKCRADSSDSEPADLSPVRGEMNSEALDIAKGQCSSSPRAHSTTDPEVTNARSPCLPETSIVHSTSPHSRTSPAPCHAGPCLGPSQPPARRPVVWHPWDDDDEDMDHVPVEVEESDKAVNPEIITEYSGNEKENIRKEDDQEESSPEDETPVDEMLASKKSSDDNNNSKSKVKSRARDPSRLGKPRRVRTAFTYEQLVALENKFKQTRYLSVCERLNLALSLSLTETQVKIWFQNRRTKWKKQNPGMDINAAITAANTYPSPYPLPLYPFAGSLFRPQVLCPLPTRTPIMHLSPALLKREFRPPGGQVHHFLPSERV</sequence>
<dbReference type="PROSITE" id="PS00027">
    <property type="entry name" value="HOMEOBOX_1"/>
    <property type="match status" value="1"/>
</dbReference>
<dbReference type="FunFam" id="1.10.10.60:FF:000936">
    <property type="match status" value="1"/>
</dbReference>
<evidence type="ECO:0000256" key="7">
    <source>
        <dbReference type="SAM" id="MobiDB-lite"/>
    </source>
</evidence>
<evidence type="ECO:0000256" key="2">
    <source>
        <dbReference type="ARBA" id="ARBA00023125"/>
    </source>
</evidence>
<keyword evidence="9" id="KW-1185">Reference proteome</keyword>
<proteinExistence type="predicted"/>
<feature type="DNA-binding region" description="Homeobox" evidence="5">
    <location>
        <begin position="212"/>
        <end position="271"/>
    </location>
</feature>
<evidence type="ECO:0000256" key="1">
    <source>
        <dbReference type="ARBA" id="ARBA00004123"/>
    </source>
</evidence>
<feature type="region of interest" description="Disordered" evidence="7">
    <location>
        <begin position="1"/>
        <end position="213"/>
    </location>
</feature>
<name>A0A9J7L2U8_BRAFL</name>
<organism evidence="9 10">
    <name type="scientific">Branchiostoma floridae</name>
    <name type="common">Florida lancelet</name>
    <name type="synonym">Amphioxus</name>
    <dbReference type="NCBI Taxonomy" id="7739"/>
    <lineage>
        <taxon>Eukaryota</taxon>
        <taxon>Metazoa</taxon>
        <taxon>Chordata</taxon>
        <taxon>Cephalochordata</taxon>
        <taxon>Leptocardii</taxon>
        <taxon>Amphioxiformes</taxon>
        <taxon>Branchiostomatidae</taxon>
        <taxon>Branchiostoma</taxon>
    </lineage>
</organism>
<reference evidence="10" key="2">
    <citation type="submission" date="2025-08" db="UniProtKB">
        <authorList>
            <consortium name="RefSeq"/>
        </authorList>
    </citation>
    <scope>IDENTIFICATION</scope>
    <source>
        <strain evidence="10">S238N-H82</strain>
        <tissue evidence="10">Testes</tissue>
    </source>
</reference>
<keyword evidence="2 5" id="KW-0238">DNA-binding</keyword>
<evidence type="ECO:0000256" key="3">
    <source>
        <dbReference type="ARBA" id="ARBA00023155"/>
    </source>
</evidence>
<dbReference type="Gene3D" id="1.10.10.60">
    <property type="entry name" value="Homeodomain-like"/>
    <property type="match status" value="1"/>
</dbReference>
<feature type="compositionally biased region" description="Basic and acidic residues" evidence="7">
    <location>
        <begin position="23"/>
        <end position="34"/>
    </location>
</feature>
<dbReference type="CDD" id="cd00086">
    <property type="entry name" value="homeodomain"/>
    <property type="match status" value="1"/>
</dbReference>
<dbReference type="GO" id="GO:0005634">
    <property type="term" value="C:nucleus"/>
    <property type="evidence" value="ECO:0000318"/>
    <property type="project" value="GO_Central"/>
</dbReference>
<dbReference type="GO" id="GO:0000978">
    <property type="term" value="F:RNA polymerase II cis-regulatory region sequence-specific DNA binding"/>
    <property type="evidence" value="ECO:0000318"/>
    <property type="project" value="GO_Central"/>
</dbReference>
<feature type="compositionally biased region" description="Basic and acidic residues" evidence="7">
    <location>
        <begin position="133"/>
        <end position="146"/>
    </location>
</feature>
<dbReference type="InterPro" id="IPR050394">
    <property type="entry name" value="Homeobox_NK-like"/>
</dbReference>
<evidence type="ECO:0000256" key="5">
    <source>
        <dbReference type="PROSITE-ProRule" id="PRU00108"/>
    </source>
</evidence>
<dbReference type="InterPro" id="IPR017970">
    <property type="entry name" value="Homeobox_CS"/>
</dbReference>
<dbReference type="GO" id="GO:0000981">
    <property type="term" value="F:DNA-binding transcription factor activity, RNA polymerase II-specific"/>
    <property type="evidence" value="ECO:0000318"/>
    <property type="project" value="GO_Central"/>
</dbReference>
<feature type="compositionally biased region" description="Basic and acidic residues" evidence="7">
    <location>
        <begin position="156"/>
        <end position="166"/>
    </location>
</feature>
<dbReference type="PANTHER" id="PTHR24340">
    <property type="entry name" value="HOMEOBOX PROTEIN NKX"/>
    <property type="match status" value="1"/>
</dbReference>
<dbReference type="InterPro" id="IPR020479">
    <property type="entry name" value="HD_metazoa"/>
</dbReference>
<dbReference type="PANTHER" id="PTHR24340:SF37">
    <property type="entry name" value="HOMEOBOX PROTEIN SLOU"/>
    <property type="match status" value="1"/>
</dbReference>
<evidence type="ECO:0000313" key="9">
    <source>
        <dbReference type="Proteomes" id="UP000001554"/>
    </source>
</evidence>
<dbReference type="PROSITE" id="PS50071">
    <property type="entry name" value="HOMEOBOX_2"/>
    <property type="match status" value="1"/>
</dbReference>
<dbReference type="InterPro" id="IPR001356">
    <property type="entry name" value="HD"/>
</dbReference>
<evidence type="ECO:0000259" key="8">
    <source>
        <dbReference type="PROSITE" id="PS50071"/>
    </source>
</evidence>
<dbReference type="RefSeq" id="XP_035675097.1">
    <property type="nucleotide sequence ID" value="XM_035819204.1"/>
</dbReference>
<dbReference type="SMART" id="SM00389">
    <property type="entry name" value="HOX"/>
    <property type="match status" value="1"/>
</dbReference>
<keyword evidence="3 5" id="KW-0371">Homeobox</keyword>
<dbReference type="Proteomes" id="UP000001554">
    <property type="component" value="Chromosome 4"/>
</dbReference>
<dbReference type="OrthoDB" id="6159439at2759"/>
<reference evidence="9" key="1">
    <citation type="journal article" date="2020" name="Nat. Ecol. Evol.">
        <title>Deeply conserved synteny resolves early events in vertebrate evolution.</title>
        <authorList>
            <person name="Simakov O."/>
            <person name="Marletaz F."/>
            <person name="Yue J.X."/>
            <person name="O'Connell B."/>
            <person name="Jenkins J."/>
            <person name="Brandt A."/>
            <person name="Calef R."/>
            <person name="Tung C.H."/>
            <person name="Huang T.K."/>
            <person name="Schmutz J."/>
            <person name="Satoh N."/>
            <person name="Yu J.K."/>
            <person name="Putnam N.H."/>
            <person name="Green R.E."/>
            <person name="Rokhsar D.S."/>
        </authorList>
    </citation>
    <scope>NUCLEOTIDE SEQUENCE [LARGE SCALE GENOMIC DNA]</scope>
    <source>
        <strain evidence="9">S238N-H82</strain>
    </source>
</reference>
<evidence type="ECO:0000256" key="4">
    <source>
        <dbReference type="ARBA" id="ARBA00023242"/>
    </source>
</evidence>
<feature type="compositionally biased region" description="Polar residues" evidence="7">
    <location>
        <begin position="60"/>
        <end position="79"/>
    </location>
</feature>
<feature type="compositionally biased region" description="Polar residues" evidence="7">
    <location>
        <begin position="88"/>
        <end position="99"/>
    </location>
</feature>
<dbReference type="GO" id="GO:0030154">
    <property type="term" value="P:cell differentiation"/>
    <property type="evidence" value="ECO:0000318"/>
    <property type="project" value="GO_Central"/>
</dbReference>
<dbReference type="InterPro" id="IPR009057">
    <property type="entry name" value="Homeodomain-like_sf"/>
</dbReference>